<dbReference type="Proteomes" id="UP000078560">
    <property type="component" value="Unassembled WGS sequence"/>
</dbReference>
<sequence length="83" mass="9733">MYSVAFFWVKKKRKRKKLDDVTTSKLMSIVLRIRGYVQEYNFGQIVEENSKTVRSLKGSGLRRPLCHGRDDYSVTVEMTTLSR</sequence>
<name>A0A1A8WFM7_PLAOA</name>
<protein>
    <submittedName>
        <fullName evidence="1">Uncharacterized protein</fullName>
    </submittedName>
</protein>
<dbReference type="AlphaFoldDB" id="A0A1A8WFM7"/>
<organism evidence="1 2">
    <name type="scientific">Plasmodium ovale curtisi</name>
    <dbReference type="NCBI Taxonomy" id="864141"/>
    <lineage>
        <taxon>Eukaryota</taxon>
        <taxon>Sar</taxon>
        <taxon>Alveolata</taxon>
        <taxon>Apicomplexa</taxon>
        <taxon>Aconoidasida</taxon>
        <taxon>Haemosporida</taxon>
        <taxon>Plasmodiidae</taxon>
        <taxon>Plasmodium</taxon>
        <taxon>Plasmodium (Plasmodium)</taxon>
    </lineage>
</organism>
<gene>
    <name evidence="1" type="ORF">POVCU2_0059030</name>
</gene>
<evidence type="ECO:0000313" key="1">
    <source>
        <dbReference type="EMBL" id="SBS89996.1"/>
    </source>
</evidence>
<proteinExistence type="predicted"/>
<reference evidence="2" key="1">
    <citation type="submission" date="2016-05" db="EMBL/GenBank/DDBJ databases">
        <authorList>
            <person name="Naeem Raeece"/>
        </authorList>
    </citation>
    <scope>NUCLEOTIDE SEQUENCE [LARGE SCALE GENOMIC DNA]</scope>
</reference>
<evidence type="ECO:0000313" key="2">
    <source>
        <dbReference type="Proteomes" id="UP000078560"/>
    </source>
</evidence>
<dbReference type="EMBL" id="FLQU01000858">
    <property type="protein sequence ID" value="SBS89996.1"/>
    <property type="molecule type" value="Genomic_DNA"/>
</dbReference>
<accession>A0A1A8WFM7</accession>